<sequence length="119" mass="13553">MLKWEEEAVPQLSVHINTAPLVQSHKKLRCHHGIDHNHQIGSQQEPPSEYQKLCKAAEQTKMKAWIPNPLRKRSHLKKKAGSVLIIKDVSISSKPVAMVSQILQDVLQKKKQRRVITGN</sequence>
<keyword evidence="2" id="KW-1185">Reference proteome</keyword>
<dbReference type="EMBL" id="PDNA01000075">
    <property type="protein sequence ID" value="PGH16244.1"/>
    <property type="molecule type" value="Genomic_DNA"/>
</dbReference>
<reference evidence="1 2" key="1">
    <citation type="submission" date="2017-10" db="EMBL/GenBank/DDBJ databases">
        <title>Comparative genomics in systemic dimorphic fungi from Ajellomycetaceae.</title>
        <authorList>
            <person name="Munoz J.F."/>
            <person name="Mcewen J.G."/>
            <person name="Clay O.K."/>
            <person name="Cuomo C.A."/>
        </authorList>
    </citation>
    <scope>NUCLEOTIDE SEQUENCE [LARGE SCALE GENOMIC DNA]</scope>
    <source>
        <strain evidence="1 2">UAMH7299</strain>
    </source>
</reference>
<evidence type="ECO:0000313" key="1">
    <source>
        <dbReference type="EMBL" id="PGH16244.1"/>
    </source>
</evidence>
<dbReference type="Proteomes" id="UP000224634">
    <property type="component" value="Unassembled WGS sequence"/>
</dbReference>
<proteinExistence type="predicted"/>
<comment type="caution">
    <text evidence="1">The sequence shown here is derived from an EMBL/GenBank/DDBJ whole genome shotgun (WGS) entry which is preliminary data.</text>
</comment>
<protein>
    <submittedName>
        <fullName evidence="1">Uncharacterized protein</fullName>
    </submittedName>
</protein>
<organism evidence="1 2">
    <name type="scientific">Polytolypa hystricis (strain UAMH7299)</name>
    <dbReference type="NCBI Taxonomy" id="1447883"/>
    <lineage>
        <taxon>Eukaryota</taxon>
        <taxon>Fungi</taxon>
        <taxon>Dikarya</taxon>
        <taxon>Ascomycota</taxon>
        <taxon>Pezizomycotina</taxon>
        <taxon>Eurotiomycetes</taxon>
        <taxon>Eurotiomycetidae</taxon>
        <taxon>Onygenales</taxon>
        <taxon>Onygenales incertae sedis</taxon>
        <taxon>Polytolypa</taxon>
    </lineage>
</organism>
<evidence type="ECO:0000313" key="2">
    <source>
        <dbReference type="Proteomes" id="UP000224634"/>
    </source>
</evidence>
<accession>A0A2B7XWU2</accession>
<gene>
    <name evidence="1" type="ORF">AJ80_05267</name>
</gene>
<name>A0A2B7XWU2_POLH7</name>
<dbReference type="AlphaFoldDB" id="A0A2B7XWU2"/>